<keyword evidence="3" id="KW-1185">Reference proteome</keyword>
<dbReference type="RefSeq" id="WP_345077842.1">
    <property type="nucleotide sequence ID" value="NZ_BAAAWG010000002.1"/>
</dbReference>
<evidence type="ECO:0000313" key="2">
    <source>
        <dbReference type="EMBL" id="MFC5895168.1"/>
    </source>
</evidence>
<evidence type="ECO:0000256" key="1">
    <source>
        <dbReference type="SAM" id="MobiDB-lite"/>
    </source>
</evidence>
<accession>A0ABW1FNT5</accession>
<dbReference type="EMBL" id="JBHSPW010000009">
    <property type="protein sequence ID" value="MFC5895168.1"/>
    <property type="molecule type" value="Genomic_DNA"/>
</dbReference>
<comment type="caution">
    <text evidence="2">The sequence shown here is derived from an EMBL/GenBank/DDBJ whole genome shotgun (WGS) entry which is preliminary data.</text>
</comment>
<name>A0ABW1FNT5_9ACTN</name>
<proteinExistence type="predicted"/>
<protein>
    <submittedName>
        <fullName evidence="2">Uncharacterized protein</fullName>
    </submittedName>
</protein>
<feature type="region of interest" description="Disordered" evidence="1">
    <location>
        <begin position="1"/>
        <end position="21"/>
    </location>
</feature>
<sequence length="654" mass="72180">MTDEDGATWVSGSQGPVHTGPGSQYISNTWYLSADSSHLVRAGTDPLTIARDHRTWLRRRFIAPSHYGEAAERLEEPGTTVLLDGPEGVGLRTAATMLLHCLESAEGRFEELSAEEKEKEENGPDIAAGDRFLLDLSGTSDESYRKAQRLLLVYRTKVSERGARLAVVLPNGLRHLIHEELAPLVVELGRPDGARVLARYLRQDGTDTGRGSGPEPDLRPLLHAAPMREIAAFAEMVRRARERDTRGGSFPEWCAEALAAVTDRSKEVTDQVREHTTVPERVLLLSAALFSGGTADAVHRCAAALLRLLGHEDDGTPLLARPGLGEQLQALDIQRDDDGRVRFVKLAYDGAVRRHFWANYPDLRGRLRTWVAGIAQFPGLTAGDRQRLVVRFAEQCLAVDRPHDLWFVAEKWTAADTHHRMEAEAAALLEQGLAHPRHAGRIRARIYEWVTGAQLSLGLARVLTGVCRQVLAATHPDQALVRLHHLALRSGEEAEVAWEDLLDLACGSRRLHARLVDRLLTVRRGAEERKFRLLLDLIAPARLGFCPYRQSLQGAWRAVLARADSPAVWKPSALALFTAVHERPDWDRAPDALIRAADGDPGVLNHLYVMTCEWAAAAVSPRDRAARQVTAAELRQKIDAAQGLDFTTGRPGAP</sequence>
<feature type="compositionally biased region" description="Polar residues" evidence="1">
    <location>
        <begin position="10"/>
        <end position="21"/>
    </location>
</feature>
<organism evidence="2 3">
    <name type="scientific">Streptomyces ramulosus</name>
    <dbReference type="NCBI Taxonomy" id="47762"/>
    <lineage>
        <taxon>Bacteria</taxon>
        <taxon>Bacillati</taxon>
        <taxon>Actinomycetota</taxon>
        <taxon>Actinomycetes</taxon>
        <taxon>Kitasatosporales</taxon>
        <taxon>Streptomycetaceae</taxon>
        <taxon>Streptomyces</taxon>
    </lineage>
</organism>
<dbReference type="Proteomes" id="UP001596241">
    <property type="component" value="Unassembled WGS sequence"/>
</dbReference>
<gene>
    <name evidence="2" type="ORF">ACFP3M_20435</name>
</gene>
<evidence type="ECO:0000313" key="3">
    <source>
        <dbReference type="Proteomes" id="UP001596241"/>
    </source>
</evidence>
<reference evidence="3" key="1">
    <citation type="journal article" date="2019" name="Int. J. Syst. Evol. Microbiol.">
        <title>The Global Catalogue of Microorganisms (GCM) 10K type strain sequencing project: providing services to taxonomists for standard genome sequencing and annotation.</title>
        <authorList>
            <consortium name="The Broad Institute Genomics Platform"/>
            <consortium name="The Broad Institute Genome Sequencing Center for Infectious Disease"/>
            <person name="Wu L."/>
            <person name="Ma J."/>
        </authorList>
    </citation>
    <scope>NUCLEOTIDE SEQUENCE [LARGE SCALE GENOMIC DNA]</scope>
    <source>
        <strain evidence="3">CGMCC 1.15809</strain>
    </source>
</reference>